<sequence>MKTIIALAVAAFAAAPAVAGDYHRDTGHSDIKRFQGGTIVVSCFRGPWKDVIWDRPNSNFVDSLVAIGYDFPTAHAVAERVCRDDELVGNPEGMKQRMRQIYHDARSRKTLGH</sequence>
<feature type="chain" id="PRO_5009301838" description="HdeA/HdeB family protein" evidence="1">
    <location>
        <begin position="20"/>
        <end position="113"/>
    </location>
</feature>
<protein>
    <recommendedName>
        <fullName evidence="4">HdeA/HdeB family protein</fullName>
    </recommendedName>
</protein>
<keyword evidence="1" id="KW-0732">Signal</keyword>
<dbReference type="RefSeq" id="WP_149754356.1">
    <property type="nucleotide sequence ID" value="NZ_FOMS01000001.1"/>
</dbReference>
<gene>
    <name evidence="2" type="ORF">SAMN04515678_101581</name>
</gene>
<dbReference type="EMBL" id="FOMS01000001">
    <property type="protein sequence ID" value="SFD56288.1"/>
    <property type="molecule type" value="Genomic_DNA"/>
</dbReference>
<reference evidence="2 3" key="1">
    <citation type="submission" date="2016-10" db="EMBL/GenBank/DDBJ databases">
        <authorList>
            <person name="Varghese N."/>
            <person name="Submissions S."/>
        </authorList>
    </citation>
    <scope>NUCLEOTIDE SEQUENCE [LARGE SCALE GENOMIC DNA]</scope>
    <source>
        <strain evidence="3">YIM D21,KCTC 23444,ACCC 10710</strain>
    </source>
</reference>
<organism evidence="2 3">
    <name type="scientific">Roseivivax sediminis</name>
    <dbReference type="NCBI Taxonomy" id="936889"/>
    <lineage>
        <taxon>Bacteria</taxon>
        <taxon>Pseudomonadati</taxon>
        <taxon>Pseudomonadota</taxon>
        <taxon>Alphaproteobacteria</taxon>
        <taxon>Rhodobacterales</taxon>
        <taxon>Roseobacteraceae</taxon>
        <taxon>Roseivivax</taxon>
    </lineage>
</organism>
<feature type="signal peptide" evidence="1">
    <location>
        <begin position="1"/>
        <end position="19"/>
    </location>
</feature>
<evidence type="ECO:0008006" key="4">
    <source>
        <dbReference type="Google" id="ProtNLM"/>
    </source>
</evidence>
<dbReference type="OrthoDB" id="7744610at2"/>
<keyword evidence="3" id="KW-1185">Reference proteome</keyword>
<proteinExistence type="predicted"/>
<accession>A0A1I1TGL2</accession>
<evidence type="ECO:0000313" key="2">
    <source>
        <dbReference type="EMBL" id="SFD56288.1"/>
    </source>
</evidence>
<name>A0A1I1TGL2_9RHOB</name>
<evidence type="ECO:0000313" key="3">
    <source>
        <dbReference type="Proteomes" id="UP000325289"/>
    </source>
</evidence>
<dbReference type="AlphaFoldDB" id="A0A1I1TGL2"/>
<evidence type="ECO:0000256" key="1">
    <source>
        <dbReference type="SAM" id="SignalP"/>
    </source>
</evidence>
<dbReference type="Proteomes" id="UP000325289">
    <property type="component" value="Unassembled WGS sequence"/>
</dbReference>